<keyword evidence="5 7" id="KW-1133">Transmembrane helix</keyword>
<dbReference type="Gene3D" id="3.40.50.720">
    <property type="entry name" value="NAD(P)-binding Rossmann-like Domain"/>
    <property type="match status" value="1"/>
</dbReference>
<dbReference type="NCBIfam" id="TIGR03023">
    <property type="entry name" value="WcaJ_sugtrans"/>
    <property type="match status" value="1"/>
</dbReference>
<keyword evidence="4 7" id="KW-0812">Transmembrane</keyword>
<dbReference type="PANTHER" id="PTHR30576">
    <property type="entry name" value="COLANIC BIOSYNTHESIS UDP-GLUCOSE LIPID CARRIER TRANSFERASE"/>
    <property type="match status" value="1"/>
</dbReference>
<accession>A0A923E0L7</accession>
<gene>
    <name evidence="9" type="ORF">GM921_10375</name>
</gene>
<name>A0A923E0L7_9SPHI</name>
<feature type="transmembrane region" description="Helical" evidence="7">
    <location>
        <begin position="25"/>
        <end position="49"/>
    </location>
</feature>
<dbReference type="EC" id="2.7.8.31" evidence="9"/>
<feature type="transmembrane region" description="Helical" evidence="7">
    <location>
        <begin position="90"/>
        <end position="114"/>
    </location>
</feature>
<proteinExistence type="inferred from homology"/>
<evidence type="ECO:0000256" key="4">
    <source>
        <dbReference type="ARBA" id="ARBA00022692"/>
    </source>
</evidence>
<keyword evidence="3 9" id="KW-0808">Transferase</keyword>
<feature type="transmembrane region" description="Helical" evidence="7">
    <location>
        <begin position="61"/>
        <end position="78"/>
    </location>
</feature>
<evidence type="ECO:0000313" key="10">
    <source>
        <dbReference type="Proteomes" id="UP000601055"/>
    </source>
</evidence>
<dbReference type="AlphaFoldDB" id="A0A923E0L7"/>
<organism evidence="9 10">
    <name type="scientific">Pedobacter planticolens</name>
    <dbReference type="NCBI Taxonomy" id="2679964"/>
    <lineage>
        <taxon>Bacteria</taxon>
        <taxon>Pseudomonadati</taxon>
        <taxon>Bacteroidota</taxon>
        <taxon>Sphingobacteriia</taxon>
        <taxon>Sphingobacteriales</taxon>
        <taxon>Sphingobacteriaceae</taxon>
        <taxon>Pedobacter</taxon>
    </lineage>
</organism>
<sequence>MINFIYFASFYLTGDLGRQVSKEIAVNYVIVCNLIWLLSAASFGLYTTYGARKLERIYRGTWRSATLHFVLFAIYLVFTKGADFSRTFLVIFYVLLGSAFVVNRFLGTAFQYLLMNKFNGSLKVAVMGANDTATRLIDYLKRQRSLEFYGTIGDDASIYFKENDVIAAQVSEKLAAAVLANVKDIYVAVAPERMADVQALIEEAERQCVHLKFIPDLSVHISANYNISYLGGEFPIITLRNEPLEEIGARFKKRLFDLVFSSLVFIFILWWLIPLIAILIKLDSKGPVFFLQNRAGRNNKHFKVFKFRTMTVTESDGEYKQAKRGDARISKVGSFLRRTSLDEMPQFINVLFGDMSVVGPRPHPLLMNDHFQEIINKYMVRHYVKPGITGWAQVNGFRGETKEKEDMENRVKYDIYYLENWTAMLDVKIVFMTIINVAQGEEQAY</sequence>
<evidence type="ECO:0000256" key="7">
    <source>
        <dbReference type="SAM" id="Phobius"/>
    </source>
</evidence>
<dbReference type="Proteomes" id="UP000601055">
    <property type="component" value="Unassembled WGS sequence"/>
</dbReference>
<evidence type="ECO:0000256" key="6">
    <source>
        <dbReference type="ARBA" id="ARBA00023136"/>
    </source>
</evidence>
<evidence type="ECO:0000313" key="9">
    <source>
        <dbReference type="EMBL" id="MBB2145893.1"/>
    </source>
</evidence>
<reference evidence="9" key="1">
    <citation type="submission" date="2019-11" db="EMBL/GenBank/DDBJ databases">
        <title>Description of Pedobacter sp. LMG 31464T.</title>
        <authorList>
            <person name="Carlier A."/>
            <person name="Qi S."/>
            <person name="Vandamme P."/>
        </authorList>
    </citation>
    <scope>NUCLEOTIDE SEQUENCE</scope>
    <source>
        <strain evidence="9">LMG 31464</strain>
    </source>
</reference>
<keyword evidence="6 7" id="KW-0472">Membrane</keyword>
<dbReference type="Pfam" id="PF13727">
    <property type="entry name" value="CoA_binding_3"/>
    <property type="match status" value="1"/>
</dbReference>
<dbReference type="PANTHER" id="PTHR30576:SF0">
    <property type="entry name" value="UNDECAPRENYL-PHOSPHATE N-ACETYLGALACTOSAMINYL 1-PHOSPHATE TRANSFERASE-RELATED"/>
    <property type="match status" value="1"/>
</dbReference>
<evidence type="ECO:0000256" key="1">
    <source>
        <dbReference type="ARBA" id="ARBA00004141"/>
    </source>
</evidence>
<dbReference type="Pfam" id="PF02397">
    <property type="entry name" value="Bac_transf"/>
    <property type="match status" value="1"/>
</dbReference>
<dbReference type="GO" id="GO:0089702">
    <property type="term" value="F:undecaprenyl-phosphate glucose phosphotransferase activity"/>
    <property type="evidence" value="ECO:0007669"/>
    <property type="project" value="UniProtKB-EC"/>
</dbReference>
<comment type="similarity">
    <text evidence="2">Belongs to the bacterial sugar transferase family.</text>
</comment>
<dbReference type="GO" id="GO:0016020">
    <property type="term" value="C:membrane"/>
    <property type="evidence" value="ECO:0007669"/>
    <property type="project" value="UniProtKB-SubCell"/>
</dbReference>
<feature type="transmembrane region" description="Helical" evidence="7">
    <location>
        <begin position="258"/>
        <end position="280"/>
    </location>
</feature>
<keyword evidence="10" id="KW-1185">Reference proteome</keyword>
<comment type="subcellular location">
    <subcellularLocation>
        <location evidence="1">Membrane</location>
        <topology evidence="1">Multi-pass membrane protein</topology>
    </subcellularLocation>
</comment>
<evidence type="ECO:0000256" key="5">
    <source>
        <dbReference type="ARBA" id="ARBA00022989"/>
    </source>
</evidence>
<dbReference type="InterPro" id="IPR017475">
    <property type="entry name" value="EPS_sugar_tfrase"/>
</dbReference>
<dbReference type="InterPro" id="IPR003362">
    <property type="entry name" value="Bact_transf"/>
</dbReference>
<comment type="caution">
    <text evidence="9">The sequence shown here is derived from an EMBL/GenBank/DDBJ whole genome shotgun (WGS) entry which is preliminary data.</text>
</comment>
<feature type="domain" description="Bacterial sugar transferase" evidence="8">
    <location>
        <begin position="253"/>
        <end position="438"/>
    </location>
</feature>
<dbReference type="NCBIfam" id="TIGR03025">
    <property type="entry name" value="EPS_sugtrans"/>
    <property type="match status" value="1"/>
</dbReference>
<evidence type="ECO:0000256" key="3">
    <source>
        <dbReference type="ARBA" id="ARBA00022679"/>
    </source>
</evidence>
<evidence type="ECO:0000256" key="2">
    <source>
        <dbReference type="ARBA" id="ARBA00006464"/>
    </source>
</evidence>
<dbReference type="EMBL" id="WNXD01000002">
    <property type="protein sequence ID" value="MBB2145893.1"/>
    <property type="molecule type" value="Genomic_DNA"/>
</dbReference>
<evidence type="ECO:0000259" key="8">
    <source>
        <dbReference type="Pfam" id="PF02397"/>
    </source>
</evidence>
<dbReference type="InterPro" id="IPR017473">
    <property type="entry name" value="Undecaprenyl-P_gluc_Ptfrase"/>
</dbReference>
<protein>
    <submittedName>
        <fullName evidence="9">Undecaprenyl-phosphate glucose phosphotransferase</fullName>
        <ecNumber evidence="9">2.7.8.31</ecNumber>
    </submittedName>
</protein>